<proteinExistence type="predicted"/>
<dbReference type="SUPFAM" id="SSF57850">
    <property type="entry name" value="RING/U-box"/>
    <property type="match status" value="1"/>
</dbReference>
<reference evidence="3 4" key="1">
    <citation type="submission" date="2014-02" db="EMBL/GenBank/DDBJ databases">
        <authorList>
            <person name="Sibley D."/>
            <person name="Venepally P."/>
            <person name="Karamycheva S."/>
            <person name="Hadjithomas M."/>
            <person name="Khan A."/>
            <person name="Brunk B."/>
            <person name="Roos D."/>
            <person name="Caler E."/>
            <person name="Lorenzi H."/>
        </authorList>
    </citation>
    <scope>NUCLEOTIDE SEQUENCE [LARGE SCALE GENOMIC DNA]</scope>
    <source>
        <strain evidence="3 4">GAB2-2007-GAL-DOM2</strain>
    </source>
</reference>
<feature type="compositionally biased region" description="Low complexity" evidence="1">
    <location>
        <begin position="566"/>
        <end position="578"/>
    </location>
</feature>
<comment type="caution">
    <text evidence="3">The sequence shown here is derived from an EMBL/GenBank/DDBJ whole genome shotgun (WGS) entry which is preliminary data.</text>
</comment>
<feature type="compositionally biased region" description="Basic and acidic residues" evidence="1">
    <location>
        <begin position="1017"/>
        <end position="1029"/>
    </location>
</feature>
<dbReference type="EMBL" id="AHZU02000016">
    <property type="protein sequence ID" value="KFG49471.1"/>
    <property type="molecule type" value="Genomic_DNA"/>
</dbReference>
<sequence length="1295" mass="138538">MLEPYRDRAEFGGREEEEDPSPIMLKMSHAMVDPTDTWSGAAWLERSSRTAFLLGVMTTVFYFSGFLSSVLLAPLAALWTLSCLGDPPEAGESASVGGSTHTASVGAVELLISLPQLGALGVIVFFAAKALQQGQVGVILATLRAASASLLPGGVRRDKDPTAETAEQKRDAEDESEEEGEGEGDAGEAGKPSEVGDQHEEKEDGDSQGGREAERVEEKGGEQGEREERGQNGEDVSRDLLHSKGGDCDRTENLQEETPFERSRRGPSELEGLSLDRTEERDHLFAFLSRARKGRQTNTAMHQVSPKRSLEEETTVSSASQELPLEAAFDSEKSESSEGRSIPSVEAEAPNLSESFDVFLEAVASEFLRPFADSFVNLFSVSLDAVPPVSALDEDPGRAGDNLEKDLSTGEDSLRVAQEGRNDSESDFWTERAASAIQTFRAVLESAASSPPPSFPAFSNSILSSCSPSSVSASSSSPAGMPTRAVRGRTPSPVAGEYRRHLALLWGNGAPIVVPQSSTPQRLPPIFSVYSPASSPHLSSISSSPALSTSSPLQTGSGGACWLATPSTRASSSSSLPLSPSPLPSRPSSLPPGSLPSASSHPSLPSRPPAYSLPPCFSLSSPGHSLSSDRVETTPGDAHATIRPARPSPVRPGTGGALSSLAAAFASYSAHRTSVTSLAIQSCRINSSPSSSASPPPSASPSASSPSSPPPSTSPSSSSPSSSASPSASFSPSASSPSSPPLSTSSSASPSLSPSSTSFSSSSCSFAASCSRASPESRLENERRTARVAGAGEREEEHDSVPEEDREARVYVHRARAFQTVFNHARERGDAETRIWRTPVQPIQIKHSAPSFSFEGMQDLDRNRGELNTLASEERERTEENDETGGLVVPDESSPQAPVCSAPGLQLSPFRTPTSGNRMLSSWPLSALGENVAEASGAAPLRSTSFRSWTSGVRTPELHEEQTSPSGASPPSLGRAFPAVSSAGPSLRFSTFFSASSSLSPRAAANREARAGVGVDARGEDREPHQVRREEENERLWRRADVRRRDSDAMESAALEYVHGSEDANLARQRLPGSELSRMDFERREVSAGRRTNIQQIVGRDAPSVDSTASVHSVVTYPASTLIDVLFDFLPEETVSREMCERFAMVKRRRRHRASSLPLPSSDLASRRDSETAQEETDEEGEQDAETAQEETAEEGEQDAETTQEETAEEGEQDAETEEGAFDCCICMGEYAVSERRSTCVVFSVFSLRRLPCMHAFHTSCLRRWIQVGRPANFFFSENLCTSEKRESFRTLGYP</sequence>
<feature type="region of interest" description="Disordered" evidence="1">
    <location>
        <begin position="1"/>
        <end position="20"/>
    </location>
</feature>
<name>A0A086KYK3_TOXGO</name>
<dbReference type="Gene3D" id="3.30.40.10">
    <property type="entry name" value="Zinc/RING finger domain, C3HC4 (zinc finger)"/>
    <property type="match status" value="1"/>
</dbReference>
<feature type="compositionally biased region" description="Basic and acidic residues" evidence="1">
    <location>
        <begin position="775"/>
        <end position="785"/>
    </location>
</feature>
<feature type="compositionally biased region" description="Pro residues" evidence="1">
    <location>
        <begin position="579"/>
        <end position="594"/>
    </location>
</feature>
<feature type="region of interest" description="Disordered" evidence="1">
    <location>
        <begin position="684"/>
        <end position="807"/>
    </location>
</feature>
<feature type="compositionally biased region" description="Low complexity" evidence="1">
    <location>
        <begin position="714"/>
        <end position="774"/>
    </location>
</feature>
<feature type="region of interest" description="Disordered" evidence="1">
    <location>
        <begin position="953"/>
        <end position="980"/>
    </location>
</feature>
<feature type="compositionally biased region" description="Basic and acidic residues" evidence="1">
    <location>
        <begin position="155"/>
        <end position="172"/>
    </location>
</feature>
<feature type="region of interest" description="Disordered" evidence="1">
    <location>
        <begin position="152"/>
        <end position="348"/>
    </location>
</feature>
<keyword evidence="2" id="KW-0472">Membrane</keyword>
<feature type="compositionally biased region" description="Basic and acidic residues" evidence="1">
    <location>
        <begin position="1"/>
        <end position="14"/>
    </location>
</feature>
<evidence type="ECO:0000313" key="3">
    <source>
        <dbReference type="EMBL" id="KFG49471.1"/>
    </source>
</evidence>
<dbReference type="InterPro" id="IPR013083">
    <property type="entry name" value="Znf_RING/FYVE/PHD"/>
</dbReference>
<feature type="region of interest" description="Disordered" evidence="1">
    <location>
        <begin position="389"/>
        <end position="428"/>
    </location>
</feature>
<feature type="compositionally biased region" description="Acidic residues" evidence="1">
    <location>
        <begin position="173"/>
        <end position="186"/>
    </location>
</feature>
<feature type="compositionally biased region" description="Low complexity" evidence="1">
    <location>
        <begin position="540"/>
        <end position="553"/>
    </location>
</feature>
<dbReference type="VEuPathDB" id="ToxoDB:TGDOM2_261990"/>
<feature type="region of interest" description="Disordered" evidence="1">
    <location>
        <begin position="540"/>
        <end position="657"/>
    </location>
</feature>
<feature type="compositionally biased region" description="Basic and acidic residues" evidence="1">
    <location>
        <begin position="209"/>
        <end position="284"/>
    </location>
</feature>
<feature type="region of interest" description="Disordered" evidence="1">
    <location>
        <begin position="855"/>
        <end position="913"/>
    </location>
</feature>
<protein>
    <submittedName>
        <fullName evidence="3">Zinc finger, C3HC4 type (RING finger) domain-containing protein</fullName>
    </submittedName>
</protein>
<dbReference type="Proteomes" id="UP000028837">
    <property type="component" value="Unassembled WGS sequence"/>
</dbReference>
<feature type="region of interest" description="Disordered" evidence="1">
    <location>
        <begin position="469"/>
        <end position="493"/>
    </location>
</feature>
<keyword evidence="2" id="KW-0812">Transmembrane</keyword>
<evidence type="ECO:0000256" key="2">
    <source>
        <dbReference type="SAM" id="Phobius"/>
    </source>
</evidence>
<dbReference type="OrthoDB" id="1681166at2759"/>
<feature type="compositionally biased region" description="Low complexity" evidence="1">
    <location>
        <begin position="1155"/>
        <end position="1164"/>
    </location>
</feature>
<keyword evidence="2" id="KW-1133">Transmembrane helix</keyword>
<feature type="compositionally biased region" description="Low complexity" evidence="1">
    <location>
        <begin position="595"/>
        <end position="604"/>
    </location>
</feature>
<evidence type="ECO:0000313" key="4">
    <source>
        <dbReference type="Proteomes" id="UP000028837"/>
    </source>
</evidence>
<feature type="compositionally biased region" description="Basic and acidic residues" evidence="1">
    <location>
        <begin position="395"/>
        <end position="424"/>
    </location>
</feature>
<gene>
    <name evidence="3" type="ORF">TGDOM2_261990</name>
</gene>
<evidence type="ECO:0000256" key="1">
    <source>
        <dbReference type="SAM" id="MobiDB-lite"/>
    </source>
</evidence>
<feature type="compositionally biased region" description="Acidic residues" evidence="1">
    <location>
        <begin position="1172"/>
        <end position="1217"/>
    </location>
</feature>
<feature type="region of interest" description="Disordered" evidence="1">
    <location>
        <begin position="1010"/>
        <end position="1029"/>
    </location>
</feature>
<accession>A0A086KYK3</accession>
<organism evidence="3 4">
    <name type="scientific">Toxoplasma gondii GAB2-2007-GAL-DOM2</name>
    <dbReference type="NCBI Taxonomy" id="1130820"/>
    <lineage>
        <taxon>Eukaryota</taxon>
        <taxon>Sar</taxon>
        <taxon>Alveolata</taxon>
        <taxon>Apicomplexa</taxon>
        <taxon>Conoidasida</taxon>
        <taxon>Coccidia</taxon>
        <taxon>Eucoccidiorida</taxon>
        <taxon>Eimeriorina</taxon>
        <taxon>Sarcocystidae</taxon>
        <taxon>Toxoplasma</taxon>
    </lineage>
</organism>
<feature type="region of interest" description="Disordered" evidence="1">
    <location>
        <begin position="1151"/>
        <end position="1217"/>
    </location>
</feature>
<feature type="transmembrane region" description="Helical" evidence="2">
    <location>
        <begin position="52"/>
        <end position="79"/>
    </location>
</feature>
<feature type="compositionally biased region" description="Basic and acidic residues" evidence="1">
    <location>
        <begin position="792"/>
        <end position="807"/>
    </location>
</feature>